<dbReference type="EMBL" id="CACVKT020006488">
    <property type="protein sequence ID" value="CAC5402050.1"/>
    <property type="molecule type" value="Genomic_DNA"/>
</dbReference>
<dbReference type="PANTHER" id="PTHR24251:SF30">
    <property type="entry name" value="MEMBRANE FRIZZLED-RELATED PROTEIN"/>
    <property type="match status" value="1"/>
</dbReference>
<feature type="signal peptide" evidence="4">
    <location>
        <begin position="1"/>
        <end position="23"/>
    </location>
</feature>
<dbReference type="SUPFAM" id="SSF49854">
    <property type="entry name" value="Spermadhesin, CUB domain"/>
    <property type="match status" value="1"/>
</dbReference>
<reference evidence="6 7" key="1">
    <citation type="submission" date="2020-06" db="EMBL/GenBank/DDBJ databases">
        <authorList>
            <person name="Li R."/>
            <person name="Bekaert M."/>
        </authorList>
    </citation>
    <scope>NUCLEOTIDE SEQUENCE [LARGE SCALE GENOMIC DNA]</scope>
    <source>
        <strain evidence="7">wild</strain>
    </source>
</reference>
<dbReference type="PANTHER" id="PTHR24251">
    <property type="entry name" value="OVOCHYMASE-RELATED"/>
    <property type="match status" value="1"/>
</dbReference>
<evidence type="ECO:0000256" key="1">
    <source>
        <dbReference type="ARBA" id="ARBA00022737"/>
    </source>
</evidence>
<feature type="domain" description="CUB" evidence="5">
    <location>
        <begin position="129"/>
        <end position="243"/>
    </location>
</feature>
<evidence type="ECO:0000313" key="7">
    <source>
        <dbReference type="Proteomes" id="UP000507470"/>
    </source>
</evidence>
<dbReference type="InterPro" id="IPR035914">
    <property type="entry name" value="Sperma_CUB_dom_sf"/>
</dbReference>
<dbReference type="Proteomes" id="UP000507470">
    <property type="component" value="Unassembled WGS sequence"/>
</dbReference>
<dbReference type="GO" id="GO:0016787">
    <property type="term" value="F:hydrolase activity"/>
    <property type="evidence" value="ECO:0007669"/>
    <property type="project" value="UniProtKB-KW"/>
</dbReference>
<comment type="caution">
    <text evidence="3">Lacks conserved residue(s) required for the propagation of feature annotation.</text>
</comment>
<keyword evidence="6" id="KW-0378">Hydrolase</keyword>
<keyword evidence="4" id="KW-0732">Signal</keyword>
<dbReference type="PROSITE" id="PS01180">
    <property type="entry name" value="CUB"/>
    <property type="match status" value="1"/>
</dbReference>
<dbReference type="AlphaFoldDB" id="A0A6J8D4I8"/>
<dbReference type="Gene3D" id="2.60.120.290">
    <property type="entry name" value="Spermadhesin, CUB domain"/>
    <property type="match status" value="1"/>
</dbReference>
<proteinExistence type="predicted"/>
<sequence>MENLISSFQRLFILLHILKETCANNVNLQLFEPTIIANPFHEVSYVLQKTDDDAVFLIETIPAKQPCKTSGNFRFYEGNGKTGILRFEHGCMAEVKTWVADSNTVSMDVNKPAFSVWTLLAKDQSQGACLGDPVHLFAERREKFITTATFPRQYPAQVNCTWNITSPNNRNIALTVYYLDVEVGPERNCVFDYIKIQSDGKEEYLCGENIWDKETFHGSHFLVDFISDKSGVRNGFLIGFHELQIIHDDL</sequence>
<feature type="chain" id="PRO_5026848784" evidence="4">
    <location>
        <begin position="24"/>
        <end position="250"/>
    </location>
</feature>
<keyword evidence="7" id="KW-1185">Reference proteome</keyword>
<organism evidence="6 7">
    <name type="scientific">Mytilus coruscus</name>
    <name type="common">Sea mussel</name>
    <dbReference type="NCBI Taxonomy" id="42192"/>
    <lineage>
        <taxon>Eukaryota</taxon>
        <taxon>Metazoa</taxon>
        <taxon>Spiralia</taxon>
        <taxon>Lophotrochozoa</taxon>
        <taxon>Mollusca</taxon>
        <taxon>Bivalvia</taxon>
        <taxon>Autobranchia</taxon>
        <taxon>Pteriomorphia</taxon>
        <taxon>Mytilida</taxon>
        <taxon>Mytiloidea</taxon>
        <taxon>Mytilidae</taxon>
        <taxon>Mytilinae</taxon>
        <taxon>Mytilus</taxon>
    </lineage>
</organism>
<evidence type="ECO:0000256" key="2">
    <source>
        <dbReference type="ARBA" id="ARBA00023157"/>
    </source>
</evidence>
<feature type="disulfide bond" evidence="3">
    <location>
        <begin position="189"/>
        <end position="206"/>
    </location>
</feature>
<dbReference type="Pfam" id="PF00431">
    <property type="entry name" value="CUB"/>
    <property type="match status" value="1"/>
</dbReference>
<dbReference type="OrthoDB" id="9985152at2759"/>
<protein>
    <submittedName>
        <fullName evidence="6">ST14</fullName>
        <ecNumber evidence="6">3.4.21.109</ecNumber>
    </submittedName>
</protein>
<evidence type="ECO:0000313" key="6">
    <source>
        <dbReference type="EMBL" id="CAC5402050.1"/>
    </source>
</evidence>
<name>A0A6J8D4I8_MYTCO</name>
<accession>A0A6J8D4I8</accession>
<evidence type="ECO:0000256" key="4">
    <source>
        <dbReference type="SAM" id="SignalP"/>
    </source>
</evidence>
<dbReference type="InterPro" id="IPR000859">
    <property type="entry name" value="CUB_dom"/>
</dbReference>
<keyword evidence="2 3" id="KW-1015">Disulfide bond</keyword>
<dbReference type="CDD" id="cd00041">
    <property type="entry name" value="CUB"/>
    <property type="match status" value="1"/>
</dbReference>
<dbReference type="EC" id="3.4.21.109" evidence="6"/>
<keyword evidence="1" id="KW-0677">Repeat</keyword>
<evidence type="ECO:0000256" key="3">
    <source>
        <dbReference type="PROSITE-ProRule" id="PRU00059"/>
    </source>
</evidence>
<evidence type="ECO:0000259" key="5">
    <source>
        <dbReference type="PROSITE" id="PS01180"/>
    </source>
</evidence>
<dbReference type="SMART" id="SM00042">
    <property type="entry name" value="CUB"/>
    <property type="match status" value="1"/>
</dbReference>
<gene>
    <name evidence="6" type="ORF">MCOR_36052</name>
</gene>